<sequence length="65" mass="7076">MPTAYLALYVFRLNVSHKANFAARLAVGHRALEGVGLNSVSAARRLSADIVSVSWLLSEDRLHLA</sequence>
<reference evidence="1 2" key="1">
    <citation type="submission" date="2020-01" db="EMBL/GenBank/DDBJ databases">
        <authorList>
            <consortium name="DOE Joint Genome Institute"/>
            <person name="Haridas S."/>
            <person name="Albert R."/>
            <person name="Binder M."/>
            <person name="Bloem J."/>
            <person name="Labutti K."/>
            <person name="Salamov A."/>
            <person name="Andreopoulos B."/>
            <person name="Baker S.E."/>
            <person name="Barry K."/>
            <person name="Bills G."/>
            <person name="Bluhm B.H."/>
            <person name="Cannon C."/>
            <person name="Castanera R."/>
            <person name="Culley D.E."/>
            <person name="Daum C."/>
            <person name="Ezra D."/>
            <person name="Gonzalez J.B."/>
            <person name="Henrissat B."/>
            <person name="Kuo A."/>
            <person name="Liang C."/>
            <person name="Lipzen A."/>
            <person name="Lutzoni F."/>
            <person name="Magnuson J."/>
            <person name="Mondo S."/>
            <person name="Nolan M."/>
            <person name="Ohm R."/>
            <person name="Pangilinan J."/>
            <person name="Park H.-J.H."/>
            <person name="Ramirez L."/>
            <person name="Alfaro M."/>
            <person name="Sun H."/>
            <person name="Tritt A."/>
            <person name="Yoshinaga Y."/>
            <person name="Zwiers L.-H.L."/>
            <person name="Turgeon B.G."/>
            <person name="Goodwin S.B."/>
            <person name="Spatafora J.W."/>
            <person name="Crous P.W."/>
            <person name="Grigoriev I.V."/>
        </authorList>
    </citation>
    <scope>NUCLEOTIDE SEQUENCE [LARGE SCALE GENOMIC DNA]</scope>
    <source>
        <strain evidence="1 2">CBS 611.86</strain>
    </source>
</reference>
<proteinExistence type="predicted"/>
<name>A0A7C8IEG8_9PLEO</name>
<evidence type="ECO:0000313" key="2">
    <source>
        <dbReference type="Proteomes" id="UP000481861"/>
    </source>
</evidence>
<protein>
    <submittedName>
        <fullName evidence="1">Uncharacterized protein</fullName>
    </submittedName>
</protein>
<gene>
    <name evidence="1" type="ORF">BDV95DRAFT_559643</name>
</gene>
<dbReference type="OrthoDB" id="3257095at2759"/>
<evidence type="ECO:0000313" key="1">
    <source>
        <dbReference type="EMBL" id="KAF2877609.1"/>
    </source>
</evidence>
<dbReference type="EMBL" id="JAADJZ010000002">
    <property type="protein sequence ID" value="KAF2877609.1"/>
    <property type="molecule type" value="Genomic_DNA"/>
</dbReference>
<dbReference type="AlphaFoldDB" id="A0A7C8IEG8"/>
<organism evidence="1 2">
    <name type="scientific">Massariosphaeria phaeospora</name>
    <dbReference type="NCBI Taxonomy" id="100035"/>
    <lineage>
        <taxon>Eukaryota</taxon>
        <taxon>Fungi</taxon>
        <taxon>Dikarya</taxon>
        <taxon>Ascomycota</taxon>
        <taxon>Pezizomycotina</taxon>
        <taxon>Dothideomycetes</taxon>
        <taxon>Pleosporomycetidae</taxon>
        <taxon>Pleosporales</taxon>
        <taxon>Pleosporales incertae sedis</taxon>
        <taxon>Massariosphaeria</taxon>
    </lineage>
</organism>
<dbReference type="Proteomes" id="UP000481861">
    <property type="component" value="Unassembled WGS sequence"/>
</dbReference>
<keyword evidence="2" id="KW-1185">Reference proteome</keyword>
<accession>A0A7C8IEG8</accession>
<comment type="caution">
    <text evidence="1">The sequence shown here is derived from an EMBL/GenBank/DDBJ whole genome shotgun (WGS) entry which is preliminary data.</text>
</comment>